<dbReference type="Pfam" id="PF08281">
    <property type="entry name" value="Sigma70_r4_2"/>
    <property type="match status" value="1"/>
</dbReference>
<evidence type="ECO:0000256" key="4">
    <source>
        <dbReference type="ARBA" id="ARBA00023163"/>
    </source>
</evidence>
<reference evidence="8" key="1">
    <citation type="journal article" date="2019" name="Int. J. Syst. Evol. Microbiol.">
        <title>The Global Catalogue of Microorganisms (GCM) 10K type strain sequencing project: providing services to taxonomists for standard genome sequencing and annotation.</title>
        <authorList>
            <consortium name="The Broad Institute Genomics Platform"/>
            <consortium name="The Broad Institute Genome Sequencing Center for Infectious Disease"/>
            <person name="Wu L."/>
            <person name="Ma J."/>
        </authorList>
    </citation>
    <scope>NUCLEOTIDE SEQUENCE [LARGE SCALE GENOMIC DNA]</scope>
    <source>
        <strain evidence="8">JCM 31920</strain>
    </source>
</reference>
<comment type="similarity">
    <text evidence="1">Belongs to the sigma-70 factor family. ECF subfamily.</text>
</comment>
<gene>
    <name evidence="7" type="ORF">GCM10023091_02970</name>
</gene>
<dbReference type="InterPro" id="IPR013249">
    <property type="entry name" value="RNA_pol_sigma70_r4_t2"/>
</dbReference>
<dbReference type="EMBL" id="BAABEY010000001">
    <property type="protein sequence ID" value="GAA4431747.1"/>
    <property type="molecule type" value="Genomic_DNA"/>
</dbReference>
<organism evidence="7 8">
    <name type="scientific">Ravibacter arvi</name>
    <dbReference type="NCBI Taxonomy" id="2051041"/>
    <lineage>
        <taxon>Bacteria</taxon>
        <taxon>Pseudomonadati</taxon>
        <taxon>Bacteroidota</taxon>
        <taxon>Cytophagia</taxon>
        <taxon>Cytophagales</taxon>
        <taxon>Spirosomataceae</taxon>
        <taxon>Ravibacter</taxon>
    </lineage>
</organism>
<dbReference type="InterPro" id="IPR014284">
    <property type="entry name" value="RNA_pol_sigma-70_dom"/>
</dbReference>
<dbReference type="InterPro" id="IPR036388">
    <property type="entry name" value="WH-like_DNA-bd_sf"/>
</dbReference>
<sequence>MGIFREVLFAKKEGAERDKLITTLFDAYFDRLVYFSFQMIGDAESARDIVQDAFAGYWQQKEKVEGHPSVVRRFLYTSVKNASLNYIRHQKIVQLHEAGAVAERAEEVSAMEGIIAAEVVGHIHQSLKALHEPYQTIGIKCFVEGLKNQEVADELGISVNTVKKQKQKAVELLRLRLTPEFFAGFVVWMLR</sequence>
<dbReference type="RefSeq" id="WP_345026224.1">
    <property type="nucleotide sequence ID" value="NZ_BAABEY010000001.1"/>
</dbReference>
<dbReference type="InterPro" id="IPR039425">
    <property type="entry name" value="RNA_pol_sigma-70-like"/>
</dbReference>
<proteinExistence type="inferred from homology"/>
<protein>
    <submittedName>
        <fullName evidence="7">RNA polymerase sigma-70 factor</fullName>
    </submittedName>
</protein>
<comment type="caution">
    <text evidence="7">The sequence shown here is derived from an EMBL/GenBank/DDBJ whole genome shotgun (WGS) entry which is preliminary data.</text>
</comment>
<dbReference type="PANTHER" id="PTHR43133">
    <property type="entry name" value="RNA POLYMERASE ECF-TYPE SIGMA FACTO"/>
    <property type="match status" value="1"/>
</dbReference>
<evidence type="ECO:0000313" key="8">
    <source>
        <dbReference type="Proteomes" id="UP001501508"/>
    </source>
</evidence>
<dbReference type="Gene3D" id="1.10.1740.10">
    <property type="match status" value="1"/>
</dbReference>
<keyword evidence="2" id="KW-0805">Transcription regulation</keyword>
<dbReference type="NCBIfam" id="TIGR02985">
    <property type="entry name" value="Sig70_bacteroi1"/>
    <property type="match status" value="1"/>
</dbReference>
<dbReference type="InterPro" id="IPR013325">
    <property type="entry name" value="RNA_pol_sigma_r2"/>
</dbReference>
<evidence type="ECO:0000256" key="1">
    <source>
        <dbReference type="ARBA" id="ARBA00010641"/>
    </source>
</evidence>
<feature type="domain" description="RNA polymerase sigma-70 region 2" evidence="5">
    <location>
        <begin position="24"/>
        <end position="91"/>
    </location>
</feature>
<evidence type="ECO:0000313" key="7">
    <source>
        <dbReference type="EMBL" id="GAA4431747.1"/>
    </source>
</evidence>
<keyword evidence="8" id="KW-1185">Reference proteome</keyword>
<dbReference type="SUPFAM" id="SSF88946">
    <property type="entry name" value="Sigma2 domain of RNA polymerase sigma factors"/>
    <property type="match status" value="1"/>
</dbReference>
<dbReference type="SUPFAM" id="SSF88659">
    <property type="entry name" value="Sigma3 and sigma4 domains of RNA polymerase sigma factors"/>
    <property type="match status" value="1"/>
</dbReference>
<dbReference type="Gene3D" id="1.10.10.10">
    <property type="entry name" value="Winged helix-like DNA-binding domain superfamily/Winged helix DNA-binding domain"/>
    <property type="match status" value="1"/>
</dbReference>
<feature type="domain" description="RNA polymerase sigma factor 70 region 4 type 2" evidence="6">
    <location>
        <begin position="123"/>
        <end position="172"/>
    </location>
</feature>
<dbReference type="Proteomes" id="UP001501508">
    <property type="component" value="Unassembled WGS sequence"/>
</dbReference>
<evidence type="ECO:0000256" key="2">
    <source>
        <dbReference type="ARBA" id="ARBA00023015"/>
    </source>
</evidence>
<dbReference type="InterPro" id="IPR007627">
    <property type="entry name" value="RNA_pol_sigma70_r2"/>
</dbReference>
<dbReference type="InterPro" id="IPR013324">
    <property type="entry name" value="RNA_pol_sigma_r3/r4-like"/>
</dbReference>
<evidence type="ECO:0000256" key="3">
    <source>
        <dbReference type="ARBA" id="ARBA00023082"/>
    </source>
</evidence>
<keyword evidence="4" id="KW-0804">Transcription</keyword>
<evidence type="ECO:0000259" key="6">
    <source>
        <dbReference type="Pfam" id="PF08281"/>
    </source>
</evidence>
<name>A0ABP8LLT5_9BACT</name>
<dbReference type="Pfam" id="PF04542">
    <property type="entry name" value="Sigma70_r2"/>
    <property type="match status" value="1"/>
</dbReference>
<dbReference type="InterPro" id="IPR014327">
    <property type="entry name" value="RNA_pol_sigma70_bacteroid"/>
</dbReference>
<accession>A0ABP8LLT5</accession>
<evidence type="ECO:0000259" key="5">
    <source>
        <dbReference type="Pfam" id="PF04542"/>
    </source>
</evidence>
<dbReference type="PANTHER" id="PTHR43133:SF46">
    <property type="entry name" value="RNA POLYMERASE SIGMA-70 FACTOR ECF SUBFAMILY"/>
    <property type="match status" value="1"/>
</dbReference>
<keyword evidence="3" id="KW-0731">Sigma factor</keyword>
<dbReference type="NCBIfam" id="TIGR02937">
    <property type="entry name" value="sigma70-ECF"/>
    <property type="match status" value="1"/>
</dbReference>